<keyword evidence="4 8" id="KW-0805">Transcription regulation</keyword>
<dbReference type="GO" id="GO:0003712">
    <property type="term" value="F:transcription coregulator activity"/>
    <property type="evidence" value="ECO:0007669"/>
    <property type="project" value="InterPro"/>
</dbReference>
<comment type="function">
    <text evidence="8">Component of the Mediator complex, a coactivator involved in the regulated transcription of nearly all RNA polymerase II-dependent genes. Mediator functions as a bridge to convey information from gene-specific regulatory proteins to the basal RNA polymerase II transcription machinery. Mediator is recruited to promoters by direct interactions with regulatory proteins and serves as a scaffold for the assembly of a functional preinitiation complex with RNA polymerase II and the general transcription factors.</text>
</comment>
<feature type="compositionally biased region" description="Acidic residues" evidence="9">
    <location>
        <begin position="40"/>
        <end position="51"/>
    </location>
</feature>
<dbReference type="Proteomes" id="UP000189580">
    <property type="component" value="Chromosome a"/>
</dbReference>
<organism evidence="10 11">
    <name type="scientific">Sugiyamaella lignohabitans</name>
    <dbReference type="NCBI Taxonomy" id="796027"/>
    <lineage>
        <taxon>Eukaryota</taxon>
        <taxon>Fungi</taxon>
        <taxon>Dikarya</taxon>
        <taxon>Ascomycota</taxon>
        <taxon>Saccharomycotina</taxon>
        <taxon>Dipodascomycetes</taxon>
        <taxon>Dipodascales</taxon>
        <taxon>Trichomonascaceae</taxon>
        <taxon>Sugiyamaella</taxon>
    </lineage>
</organism>
<evidence type="ECO:0000256" key="6">
    <source>
        <dbReference type="ARBA" id="ARBA00023242"/>
    </source>
</evidence>
<comment type="similarity">
    <text evidence="2 8">Belongs to the Mediator complex subunit 17 family.</text>
</comment>
<evidence type="ECO:0000256" key="3">
    <source>
        <dbReference type="ARBA" id="ARBA00019610"/>
    </source>
</evidence>
<keyword evidence="6 8" id="KW-0539">Nucleus</keyword>
<dbReference type="AlphaFoldDB" id="A0A167D505"/>
<feature type="compositionally biased region" description="Basic and acidic residues" evidence="9">
    <location>
        <begin position="15"/>
        <end position="27"/>
    </location>
</feature>
<reference evidence="10 11" key="1">
    <citation type="submission" date="2016-02" db="EMBL/GenBank/DDBJ databases">
        <title>Complete genome sequence and transcriptome regulation of the pentose utilising yeast Sugiyamaella lignohabitans.</title>
        <authorList>
            <person name="Bellasio M."/>
            <person name="Peymann A."/>
            <person name="Valli M."/>
            <person name="Sipitzky M."/>
            <person name="Graf A."/>
            <person name="Sauer M."/>
            <person name="Marx H."/>
            <person name="Mattanovich D."/>
        </authorList>
    </citation>
    <scope>NUCLEOTIDE SEQUENCE [LARGE SCALE GENOMIC DNA]</scope>
    <source>
        <strain evidence="10 11">CBS 10342</strain>
    </source>
</reference>
<evidence type="ECO:0000256" key="4">
    <source>
        <dbReference type="ARBA" id="ARBA00023015"/>
    </source>
</evidence>
<protein>
    <recommendedName>
        <fullName evidence="3 8">Mediator of RNA polymerase II transcription subunit 17</fullName>
    </recommendedName>
    <alternativeName>
        <fullName evidence="7 8">Mediator complex subunit 17</fullName>
    </alternativeName>
</protein>
<feature type="compositionally biased region" description="Acidic residues" evidence="9">
    <location>
        <begin position="1"/>
        <end position="14"/>
    </location>
</feature>
<sequence length="366" mass="40640">MEMDVDEEEQESPNEESKDQNASKDADPTAIAKESTETETKEEEGTGDADAVETAAVGPMSSKDFEQARIELVQLIRTAQNESALSLDFVSLLLSCLRPAAGTTSMSPHLKQHVAVGSLGADALWIQPQEEDPIVGAGWKVQSLGEASKQLKNAASRLRGEVVKEKKYWDAVMKTVVNDGEVMFKIRRGDARGLGLKYGFGDSGSEYRDKGLAMVRRKPDGELSFRFDRTKQRKAVRVVLYDITSGEKVPIGTSTPASLLVEDRVENEIKNARMILFEEELFFEMVQEARLLSSYKITVSDNVISVNLFDELLEIEYADLSHTHPAEGLPQLKADLICNALHILLSYSHKRRLEKRRAVPAPLTKT</sequence>
<keyword evidence="5 8" id="KW-0804">Transcription</keyword>
<feature type="region of interest" description="Disordered" evidence="9">
    <location>
        <begin position="1"/>
        <end position="52"/>
    </location>
</feature>
<evidence type="ECO:0000256" key="5">
    <source>
        <dbReference type="ARBA" id="ARBA00023163"/>
    </source>
</evidence>
<dbReference type="PANTHER" id="PTHR13114:SF7">
    <property type="entry name" value="MEDIATOR OF RNA POLYMERASE II TRANSCRIPTION SUBUNIT 17"/>
    <property type="match status" value="1"/>
</dbReference>
<evidence type="ECO:0000313" key="11">
    <source>
        <dbReference type="Proteomes" id="UP000189580"/>
    </source>
</evidence>
<evidence type="ECO:0000256" key="9">
    <source>
        <dbReference type="SAM" id="MobiDB-lite"/>
    </source>
</evidence>
<name>A0A167D505_9ASCO</name>
<keyword evidence="8" id="KW-0010">Activator</keyword>
<comment type="subcellular location">
    <subcellularLocation>
        <location evidence="1 8">Nucleus</location>
    </subcellularLocation>
</comment>
<dbReference type="GeneID" id="30037808"/>
<dbReference type="GO" id="GO:0006357">
    <property type="term" value="P:regulation of transcription by RNA polymerase II"/>
    <property type="evidence" value="ECO:0007669"/>
    <property type="project" value="InterPro"/>
</dbReference>
<evidence type="ECO:0000256" key="7">
    <source>
        <dbReference type="ARBA" id="ARBA00032014"/>
    </source>
</evidence>
<accession>A0A167D505</accession>
<dbReference type="EMBL" id="CP014501">
    <property type="protein sequence ID" value="ANB12486.1"/>
    <property type="molecule type" value="Genomic_DNA"/>
</dbReference>
<evidence type="ECO:0000256" key="1">
    <source>
        <dbReference type="ARBA" id="ARBA00004123"/>
    </source>
</evidence>
<dbReference type="GO" id="GO:0070847">
    <property type="term" value="C:core mediator complex"/>
    <property type="evidence" value="ECO:0007669"/>
    <property type="project" value="TreeGrafter"/>
</dbReference>
<evidence type="ECO:0000256" key="2">
    <source>
        <dbReference type="ARBA" id="ARBA00005635"/>
    </source>
</evidence>
<dbReference type="InterPro" id="IPR019313">
    <property type="entry name" value="Mediator_Med17"/>
</dbReference>
<keyword evidence="11" id="KW-1185">Reference proteome</keyword>
<dbReference type="Gene3D" id="6.10.250.2620">
    <property type="match status" value="1"/>
</dbReference>
<dbReference type="KEGG" id="slb:AWJ20_742"/>
<comment type="subunit">
    <text evidence="8">Component of the Mediator complex.</text>
</comment>
<dbReference type="PANTHER" id="PTHR13114">
    <property type="entry name" value="MEDIATOR OF RNA POLYMERASE II TRANSCRIPTION SUBUNIT 17"/>
    <property type="match status" value="1"/>
</dbReference>
<dbReference type="Pfam" id="PF10156">
    <property type="entry name" value="Med17"/>
    <property type="match status" value="1"/>
</dbReference>
<proteinExistence type="inferred from homology"/>
<dbReference type="RefSeq" id="XP_018734963.1">
    <property type="nucleotide sequence ID" value="XM_018882701.1"/>
</dbReference>
<dbReference type="GO" id="GO:0016592">
    <property type="term" value="C:mediator complex"/>
    <property type="evidence" value="ECO:0007669"/>
    <property type="project" value="InterPro"/>
</dbReference>
<evidence type="ECO:0000313" key="10">
    <source>
        <dbReference type="EMBL" id="ANB12486.1"/>
    </source>
</evidence>
<dbReference type="OrthoDB" id="5319830at2759"/>
<gene>
    <name evidence="10" type="primary">SRB4</name>
    <name evidence="8" type="synonym">MED17</name>
    <name evidence="10" type="ORF">AWJ20_742</name>
</gene>
<evidence type="ECO:0000256" key="8">
    <source>
        <dbReference type="RuleBase" id="RU364140"/>
    </source>
</evidence>